<dbReference type="RefSeq" id="WP_127161775.1">
    <property type="nucleotide sequence ID" value="NZ_CP029822.1"/>
</dbReference>
<reference evidence="3" key="1">
    <citation type="submission" date="2018-06" db="EMBL/GenBank/DDBJ databases">
        <title>Complete genome of Pseudomonas insecticola strain QZS01.</title>
        <authorList>
            <person name="Wang J."/>
            <person name="Su Q."/>
        </authorList>
    </citation>
    <scope>NUCLEOTIDE SEQUENCE [LARGE SCALE GENOMIC DNA]</scope>
    <source>
        <strain evidence="3">QZS01</strain>
    </source>
</reference>
<feature type="transmembrane region" description="Helical" evidence="1">
    <location>
        <begin position="39"/>
        <end position="56"/>
    </location>
</feature>
<proteinExistence type="predicted"/>
<keyword evidence="1" id="KW-1133">Transmembrane helix</keyword>
<feature type="transmembrane region" description="Helical" evidence="1">
    <location>
        <begin position="15"/>
        <end position="33"/>
    </location>
</feature>
<keyword evidence="3" id="KW-1185">Reference proteome</keyword>
<dbReference type="EMBL" id="CP029822">
    <property type="protein sequence ID" value="AZS49574.1"/>
    <property type="molecule type" value="Genomic_DNA"/>
</dbReference>
<dbReference type="AlphaFoldDB" id="A0A3S9XAV4"/>
<evidence type="ECO:0000313" key="2">
    <source>
        <dbReference type="EMBL" id="AZS49574.1"/>
    </source>
</evidence>
<keyword evidence="1" id="KW-0812">Transmembrane</keyword>
<evidence type="ECO:0000256" key="1">
    <source>
        <dbReference type="SAM" id="Phobius"/>
    </source>
</evidence>
<organism evidence="2 3">
    <name type="scientific">Entomomonas moraniae</name>
    <dbReference type="NCBI Taxonomy" id="2213226"/>
    <lineage>
        <taxon>Bacteria</taxon>
        <taxon>Pseudomonadati</taxon>
        <taxon>Pseudomonadota</taxon>
        <taxon>Gammaproteobacteria</taxon>
        <taxon>Pseudomonadales</taxon>
        <taxon>Pseudomonadaceae</taxon>
        <taxon>Entomomonas</taxon>
    </lineage>
</organism>
<gene>
    <name evidence="2" type="ORF">DM558_01740</name>
</gene>
<name>A0A3S9XAV4_9GAMM</name>
<sequence length="412" mass="48054">MENNIMPPHHYSKDLFLILAVINLLPQAILFFGFDTYNLPIFIVSLVISYFIWLNLTQRHTQKSIKEEVVERANLFIDPLQQATLQKNLEEPLLAKQNNNTQQINTRLNIASLYLFLCIVGIRQSKGHIAYTDSKQFTTLLEQTKPTLKKIYVARGTKTERIPEFINNNYQQIKQLIKLYWQLVNKNANDPTIAIQTWFEGKSHINLADKPYIYRNLTERVTNDIELKLLQALCRPKKHNKLLTKIKEKTETFMALLNQSNRFALQQNEEILDHRYIEKYLSAFLLIFGLVIIQESHDDPSYLQTPEYNALKNKATVMIKAMILNSRVLGVDSLTPMHITQLTQFIEKQLPSLEIAYVDYFDATAKQLPTPEHYLLEWFKTTTKTELSNKVDLPFKLNEYVKQILSEETTTA</sequence>
<evidence type="ECO:0000313" key="3">
    <source>
        <dbReference type="Proteomes" id="UP000273143"/>
    </source>
</evidence>
<keyword evidence="1" id="KW-0472">Membrane</keyword>
<dbReference type="KEGG" id="emo:DM558_01740"/>
<accession>A0A3S9XAV4</accession>
<dbReference type="Proteomes" id="UP000273143">
    <property type="component" value="Chromosome"/>
</dbReference>
<protein>
    <submittedName>
        <fullName evidence="2">Uncharacterized protein</fullName>
    </submittedName>
</protein>